<evidence type="ECO:0000313" key="2">
    <source>
        <dbReference type="Proteomes" id="UP000028824"/>
    </source>
</evidence>
<gene>
    <name evidence="1" type="ORF">CG50_00150</name>
</gene>
<proteinExistence type="predicted"/>
<accession>A0A086XYV1</accession>
<organism evidence="1 2">
    <name type="scientific">Paenirhodobacter enshiensis</name>
    <dbReference type="NCBI Taxonomy" id="1105367"/>
    <lineage>
        <taxon>Bacteria</taxon>
        <taxon>Pseudomonadati</taxon>
        <taxon>Pseudomonadota</taxon>
        <taxon>Alphaproteobacteria</taxon>
        <taxon>Rhodobacterales</taxon>
        <taxon>Rhodobacter group</taxon>
        <taxon>Paenirhodobacter</taxon>
    </lineage>
</organism>
<name>A0A086XYV1_9RHOB</name>
<reference evidence="1 2" key="1">
    <citation type="submission" date="2014-03" db="EMBL/GenBank/DDBJ databases">
        <title>Genome of Paenirhodobacter enshiensis DW2-9.</title>
        <authorList>
            <person name="Wang D."/>
            <person name="Wang G."/>
        </authorList>
    </citation>
    <scope>NUCLEOTIDE SEQUENCE [LARGE SCALE GENOMIC DNA]</scope>
    <source>
        <strain evidence="1 2">DW2-9</strain>
    </source>
</reference>
<protein>
    <submittedName>
        <fullName evidence="1">Uncharacterized protein</fullName>
    </submittedName>
</protein>
<evidence type="ECO:0000313" key="1">
    <source>
        <dbReference type="EMBL" id="KFI27201.1"/>
    </source>
</evidence>
<dbReference type="Proteomes" id="UP000028824">
    <property type="component" value="Unassembled WGS sequence"/>
</dbReference>
<sequence>MADDPGIGPVVLRISEMLERSVALLKQVESTLVLPGNGMVCAPQSERIRAMQHLDRVEQVLRDCTVLLGTLGAAIPDLPAPDGLMRGVQLQEMRDFIRIPSSPVAPPADPADGEIHWL</sequence>
<comment type="caution">
    <text evidence="1">The sequence shown here is derived from an EMBL/GenBank/DDBJ whole genome shotgun (WGS) entry which is preliminary data.</text>
</comment>
<dbReference type="RefSeq" id="WP_036636788.1">
    <property type="nucleotide sequence ID" value="NZ_CAXYYU010000036.1"/>
</dbReference>
<keyword evidence="2" id="KW-1185">Reference proteome</keyword>
<dbReference type="EMBL" id="JFZB01000010">
    <property type="protein sequence ID" value="KFI27201.1"/>
    <property type="molecule type" value="Genomic_DNA"/>
</dbReference>
<dbReference type="AlphaFoldDB" id="A0A086XYV1"/>